<dbReference type="KEGG" id="fax:FUAX_36620"/>
<keyword evidence="3" id="KW-1185">Reference proteome</keyword>
<dbReference type="AlphaFoldDB" id="A0AAU9DJ75"/>
<dbReference type="EMBL" id="AP025314">
    <property type="protein sequence ID" value="BDD11230.1"/>
    <property type="molecule type" value="Genomic_DNA"/>
</dbReference>
<name>A0AAU9DJ75_9BACT</name>
<evidence type="ECO:0000313" key="2">
    <source>
        <dbReference type="EMBL" id="BDD11230.1"/>
    </source>
</evidence>
<dbReference type="Proteomes" id="UP001348817">
    <property type="component" value="Chromosome"/>
</dbReference>
<feature type="signal peptide" evidence="1">
    <location>
        <begin position="1"/>
        <end position="24"/>
    </location>
</feature>
<sequence length="188" mass="19932">MKNLHQLLIIVFGLCLINACSSDAEDSDDDMPCDTPPPISVVSLNPTQGHDNGAILVEATGNNIRFSLNGSAAQTSKIFTGLKAGEYKVTGQLDQNCKSELSVTLADKTVPETKFATVIAPIIRQNCATSGCHGGGQSPTLNDYAQIKANGSKIRSAVMSGAMPKNGKLDEEDLLKMIHWIDGGMPEN</sequence>
<protein>
    <recommendedName>
        <fullName evidence="4">Cytochrome c domain-containing protein</fullName>
    </recommendedName>
</protein>
<proteinExistence type="predicted"/>
<evidence type="ECO:0000256" key="1">
    <source>
        <dbReference type="SAM" id="SignalP"/>
    </source>
</evidence>
<accession>A0AAU9DJ75</accession>
<gene>
    <name evidence="2" type="ORF">FUAX_36620</name>
</gene>
<keyword evidence="1" id="KW-0732">Signal</keyword>
<evidence type="ECO:0000313" key="3">
    <source>
        <dbReference type="Proteomes" id="UP001348817"/>
    </source>
</evidence>
<reference evidence="2 3" key="1">
    <citation type="submission" date="2021-12" db="EMBL/GenBank/DDBJ databases">
        <title>Genome sequencing of bacteria with rrn-lacking chromosome and rrn-plasmid.</title>
        <authorList>
            <person name="Anda M."/>
            <person name="Iwasaki W."/>
        </authorList>
    </citation>
    <scope>NUCLEOTIDE SEQUENCE [LARGE SCALE GENOMIC DNA]</scope>
    <source>
        <strain evidence="2 3">DSM 100852</strain>
    </source>
</reference>
<feature type="chain" id="PRO_5043998102" description="Cytochrome c domain-containing protein" evidence="1">
    <location>
        <begin position="25"/>
        <end position="188"/>
    </location>
</feature>
<organism evidence="2 3">
    <name type="scientific">Fulvitalea axinellae</name>
    <dbReference type="NCBI Taxonomy" id="1182444"/>
    <lineage>
        <taxon>Bacteria</taxon>
        <taxon>Pseudomonadati</taxon>
        <taxon>Bacteroidota</taxon>
        <taxon>Cytophagia</taxon>
        <taxon>Cytophagales</taxon>
        <taxon>Persicobacteraceae</taxon>
        <taxon>Fulvitalea</taxon>
    </lineage>
</organism>
<dbReference type="RefSeq" id="WP_338392735.1">
    <property type="nucleotide sequence ID" value="NZ_AP025314.1"/>
</dbReference>
<evidence type="ECO:0008006" key="4">
    <source>
        <dbReference type="Google" id="ProtNLM"/>
    </source>
</evidence>